<feature type="domain" description="ABC transporter" evidence="9">
    <location>
        <begin position="7"/>
        <end position="243"/>
    </location>
</feature>
<reference evidence="10" key="1">
    <citation type="journal article" date="2014" name="Front. Microbiol.">
        <title>High frequency of phylogenetically diverse reductive dehalogenase-homologous genes in deep subseafloor sedimentary metagenomes.</title>
        <authorList>
            <person name="Kawai M."/>
            <person name="Futagami T."/>
            <person name="Toyoda A."/>
            <person name="Takaki Y."/>
            <person name="Nishi S."/>
            <person name="Hori S."/>
            <person name="Arai W."/>
            <person name="Tsubouchi T."/>
            <person name="Morono Y."/>
            <person name="Uchiyama I."/>
            <person name="Ito T."/>
            <person name="Fujiyama A."/>
            <person name="Inagaki F."/>
            <person name="Takami H."/>
        </authorList>
    </citation>
    <scope>NUCLEOTIDE SEQUENCE</scope>
    <source>
        <strain evidence="10">Expedition CK06-06</strain>
    </source>
</reference>
<sequence length="253" mass="27991">KPMAPAVELRGITKAFPGVVANDQIDFSAEKAEIHGLLGENGAGKTVLMSVLYGLYRPDSGRILVDGEEARIHGPGDALRLGIGMVHQHFMLIPSLTVVENIILGREPVRNGFLLDRERMLSDVSEFCSRYKLDVDLEAPVYQLPVGVQQRVEILKALYRGADVLILDEPTAVLTPGETEELFNAVRALKADGRTVIFISHKLKEVLAICDRVTVLKRGRVVGTVNAWETNEEQLAEMMVGRKIVYEFTKEAE</sequence>
<keyword evidence="4" id="KW-0677">Repeat</keyword>
<dbReference type="InterPro" id="IPR027417">
    <property type="entry name" value="P-loop_NTPase"/>
</dbReference>
<dbReference type="InterPro" id="IPR003439">
    <property type="entry name" value="ABC_transporter-like_ATP-bd"/>
</dbReference>
<dbReference type="InterPro" id="IPR003593">
    <property type="entry name" value="AAA+_ATPase"/>
</dbReference>
<dbReference type="SMART" id="SM00382">
    <property type="entry name" value="AAA"/>
    <property type="match status" value="1"/>
</dbReference>
<proteinExistence type="predicted"/>
<accession>X1JTW7</accession>
<dbReference type="CDD" id="cd03216">
    <property type="entry name" value="ABC_Carb_Monos_I"/>
    <property type="match status" value="1"/>
</dbReference>
<dbReference type="Gene3D" id="3.40.50.300">
    <property type="entry name" value="P-loop containing nucleotide triphosphate hydrolases"/>
    <property type="match status" value="1"/>
</dbReference>
<organism evidence="10">
    <name type="scientific">marine sediment metagenome</name>
    <dbReference type="NCBI Taxonomy" id="412755"/>
    <lineage>
        <taxon>unclassified sequences</taxon>
        <taxon>metagenomes</taxon>
        <taxon>ecological metagenomes</taxon>
    </lineage>
</organism>
<protein>
    <recommendedName>
        <fullName evidence="9">ABC transporter domain-containing protein</fullName>
    </recommendedName>
</protein>
<comment type="caution">
    <text evidence="10">The sequence shown here is derived from an EMBL/GenBank/DDBJ whole genome shotgun (WGS) entry which is preliminary data.</text>
</comment>
<keyword evidence="6" id="KW-0067">ATP-binding</keyword>
<evidence type="ECO:0000313" key="10">
    <source>
        <dbReference type="EMBL" id="GAH84860.1"/>
    </source>
</evidence>
<evidence type="ECO:0000256" key="8">
    <source>
        <dbReference type="ARBA" id="ARBA00023136"/>
    </source>
</evidence>
<dbReference type="Pfam" id="PF00005">
    <property type="entry name" value="ABC_tran"/>
    <property type="match status" value="1"/>
</dbReference>
<feature type="non-terminal residue" evidence="10">
    <location>
        <position position="1"/>
    </location>
</feature>
<keyword evidence="8" id="KW-0472">Membrane</keyword>
<dbReference type="FunFam" id="3.40.50.300:FF:000127">
    <property type="entry name" value="Ribose import ATP-binding protein RbsA"/>
    <property type="match status" value="1"/>
</dbReference>
<dbReference type="GO" id="GO:0005524">
    <property type="term" value="F:ATP binding"/>
    <property type="evidence" value="ECO:0007669"/>
    <property type="project" value="UniProtKB-KW"/>
</dbReference>
<gene>
    <name evidence="10" type="ORF">S03H2_56020</name>
</gene>
<keyword evidence="2" id="KW-0813">Transport</keyword>
<name>X1JTW7_9ZZZZ</name>
<evidence type="ECO:0000256" key="5">
    <source>
        <dbReference type="ARBA" id="ARBA00022741"/>
    </source>
</evidence>
<dbReference type="AlphaFoldDB" id="X1JTW7"/>
<dbReference type="GO" id="GO:0016887">
    <property type="term" value="F:ATP hydrolysis activity"/>
    <property type="evidence" value="ECO:0007669"/>
    <property type="project" value="InterPro"/>
</dbReference>
<keyword evidence="7" id="KW-1278">Translocase</keyword>
<evidence type="ECO:0000256" key="1">
    <source>
        <dbReference type="ARBA" id="ARBA00004202"/>
    </source>
</evidence>
<dbReference type="PROSITE" id="PS50893">
    <property type="entry name" value="ABC_TRANSPORTER_2"/>
    <property type="match status" value="1"/>
</dbReference>
<feature type="non-terminal residue" evidence="10">
    <location>
        <position position="253"/>
    </location>
</feature>
<evidence type="ECO:0000256" key="6">
    <source>
        <dbReference type="ARBA" id="ARBA00022840"/>
    </source>
</evidence>
<dbReference type="InterPro" id="IPR050107">
    <property type="entry name" value="ABC_carbohydrate_import_ATPase"/>
</dbReference>
<keyword evidence="3" id="KW-1003">Cell membrane</keyword>
<evidence type="ECO:0000256" key="7">
    <source>
        <dbReference type="ARBA" id="ARBA00022967"/>
    </source>
</evidence>
<evidence type="ECO:0000256" key="2">
    <source>
        <dbReference type="ARBA" id="ARBA00022448"/>
    </source>
</evidence>
<dbReference type="PANTHER" id="PTHR43790:SF9">
    <property type="entry name" value="GALACTOFURANOSE TRANSPORTER ATP-BINDING PROTEIN YTFR"/>
    <property type="match status" value="1"/>
</dbReference>
<keyword evidence="5" id="KW-0547">Nucleotide-binding</keyword>
<comment type="subcellular location">
    <subcellularLocation>
        <location evidence="1">Cell membrane</location>
        <topology evidence="1">Peripheral membrane protein</topology>
    </subcellularLocation>
</comment>
<evidence type="ECO:0000259" key="9">
    <source>
        <dbReference type="PROSITE" id="PS50893"/>
    </source>
</evidence>
<dbReference type="SUPFAM" id="SSF52540">
    <property type="entry name" value="P-loop containing nucleoside triphosphate hydrolases"/>
    <property type="match status" value="1"/>
</dbReference>
<evidence type="ECO:0000256" key="4">
    <source>
        <dbReference type="ARBA" id="ARBA00022737"/>
    </source>
</evidence>
<dbReference type="PANTHER" id="PTHR43790">
    <property type="entry name" value="CARBOHYDRATE TRANSPORT ATP-BINDING PROTEIN MG119-RELATED"/>
    <property type="match status" value="1"/>
</dbReference>
<dbReference type="EMBL" id="BARU01035824">
    <property type="protein sequence ID" value="GAH84860.1"/>
    <property type="molecule type" value="Genomic_DNA"/>
</dbReference>
<dbReference type="GO" id="GO:0005886">
    <property type="term" value="C:plasma membrane"/>
    <property type="evidence" value="ECO:0007669"/>
    <property type="project" value="UniProtKB-SubCell"/>
</dbReference>
<evidence type="ECO:0000256" key="3">
    <source>
        <dbReference type="ARBA" id="ARBA00022475"/>
    </source>
</evidence>